<keyword evidence="3" id="KW-1185">Reference proteome</keyword>
<sequence>MLLAFNPHLHLKRRRYPLSSYSAFLVTFGAISGDLFRPMETRNQSESTAVFESRMSRILVVKMVQEEREREGWEEDDREERVNRHGKSTGPNNTATRFAVRNKG</sequence>
<accession>A0A5C3LPL3</accession>
<evidence type="ECO:0000313" key="3">
    <source>
        <dbReference type="Proteomes" id="UP000308652"/>
    </source>
</evidence>
<evidence type="ECO:0000256" key="1">
    <source>
        <dbReference type="SAM" id="MobiDB-lite"/>
    </source>
</evidence>
<proteinExistence type="predicted"/>
<feature type="region of interest" description="Disordered" evidence="1">
    <location>
        <begin position="69"/>
        <end position="104"/>
    </location>
</feature>
<dbReference type="Proteomes" id="UP000308652">
    <property type="component" value="Unassembled WGS sequence"/>
</dbReference>
<dbReference type="EMBL" id="ML213625">
    <property type="protein sequence ID" value="TFK35089.1"/>
    <property type="molecule type" value="Genomic_DNA"/>
</dbReference>
<protein>
    <submittedName>
        <fullName evidence="2">Uncharacterized protein</fullName>
    </submittedName>
</protein>
<evidence type="ECO:0000313" key="2">
    <source>
        <dbReference type="EMBL" id="TFK35089.1"/>
    </source>
</evidence>
<organism evidence="2 3">
    <name type="scientific">Crucibulum laeve</name>
    <dbReference type="NCBI Taxonomy" id="68775"/>
    <lineage>
        <taxon>Eukaryota</taxon>
        <taxon>Fungi</taxon>
        <taxon>Dikarya</taxon>
        <taxon>Basidiomycota</taxon>
        <taxon>Agaricomycotina</taxon>
        <taxon>Agaricomycetes</taxon>
        <taxon>Agaricomycetidae</taxon>
        <taxon>Agaricales</taxon>
        <taxon>Agaricineae</taxon>
        <taxon>Nidulariaceae</taxon>
        <taxon>Crucibulum</taxon>
    </lineage>
</organism>
<reference evidence="2 3" key="1">
    <citation type="journal article" date="2019" name="Nat. Ecol. Evol.">
        <title>Megaphylogeny resolves global patterns of mushroom evolution.</title>
        <authorList>
            <person name="Varga T."/>
            <person name="Krizsan K."/>
            <person name="Foldi C."/>
            <person name="Dima B."/>
            <person name="Sanchez-Garcia M."/>
            <person name="Sanchez-Ramirez S."/>
            <person name="Szollosi G.J."/>
            <person name="Szarkandi J.G."/>
            <person name="Papp V."/>
            <person name="Albert L."/>
            <person name="Andreopoulos W."/>
            <person name="Angelini C."/>
            <person name="Antonin V."/>
            <person name="Barry K.W."/>
            <person name="Bougher N.L."/>
            <person name="Buchanan P."/>
            <person name="Buyck B."/>
            <person name="Bense V."/>
            <person name="Catcheside P."/>
            <person name="Chovatia M."/>
            <person name="Cooper J."/>
            <person name="Damon W."/>
            <person name="Desjardin D."/>
            <person name="Finy P."/>
            <person name="Geml J."/>
            <person name="Haridas S."/>
            <person name="Hughes K."/>
            <person name="Justo A."/>
            <person name="Karasinski D."/>
            <person name="Kautmanova I."/>
            <person name="Kiss B."/>
            <person name="Kocsube S."/>
            <person name="Kotiranta H."/>
            <person name="LaButti K.M."/>
            <person name="Lechner B.E."/>
            <person name="Liimatainen K."/>
            <person name="Lipzen A."/>
            <person name="Lukacs Z."/>
            <person name="Mihaltcheva S."/>
            <person name="Morgado L.N."/>
            <person name="Niskanen T."/>
            <person name="Noordeloos M.E."/>
            <person name="Ohm R.A."/>
            <person name="Ortiz-Santana B."/>
            <person name="Ovrebo C."/>
            <person name="Racz N."/>
            <person name="Riley R."/>
            <person name="Savchenko A."/>
            <person name="Shiryaev A."/>
            <person name="Soop K."/>
            <person name="Spirin V."/>
            <person name="Szebenyi C."/>
            <person name="Tomsovsky M."/>
            <person name="Tulloss R.E."/>
            <person name="Uehling J."/>
            <person name="Grigoriev I.V."/>
            <person name="Vagvolgyi C."/>
            <person name="Papp T."/>
            <person name="Martin F.M."/>
            <person name="Miettinen O."/>
            <person name="Hibbett D.S."/>
            <person name="Nagy L.G."/>
        </authorList>
    </citation>
    <scope>NUCLEOTIDE SEQUENCE [LARGE SCALE GENOMIC DNA]</scope>
    <source>
        <strain evidence="2 3">CBS 166.37</strain>
    </source>
</reference>
<gene>
    <name evidence="2" type="ORF">BDQ12DRAFT_328622</name>
</gene>
<name>A0A5C3LPL3_9AGAR</name>
<dbReference type="AlphaFoldDB" id="A0A5C3LPL3"/>